<dbReference type="GO" id="GO:0046872">
    <property type="term" value="F:metal ion binding"/>
    <property type="evidence" value="ECO:0007669"/>
    <property type="project" value="UniProtKB-KW"/>
</dbReference>
<evidence type="ECO:0000313" key="10">
    <source>
        <dbReference type="EMBL" id="OJG18160.1"/>
    </source>
</evidence>
<dbReference type="InterPro" id="IPR017896">
    <property type="entry name" value="4Fe4S_Fe-S-bd"/>
</dbReference>
<keyword evidence="7 8" id="KW-0411">Iron-sulfur</keyword>
<dbReference type="InterPro" id="IPR026902">
    <property type="entry name" value="RnfC_N"/>
</dbReference>
<dbReference type="Pfam" id="PF12838">
    <property type="entry name" value="Fer4_7"/>
    <property type="match status" value="1"/>
</dbReference>
<dbReference type="InterPro" id="IPR010208">
    <property type="entry name" value="Ion_transpt_RnfC/RsxC"/>
</dbReference>
<keyword evidence="6 8" id="KW-0408">Iron</keyword>
<dbReference type="AlphaFoldDB" id="A0A1L8REF2"/>
<dbReference type="GO" id="GO:0005886">
    <property type="term" value="C:plasma membrane"/>
    <property type="evidence" value="ECO:0007669"/>
    <property type="project" value="UniProtKB-SubCell"/>
</dbReference>
<dbReference type="NCBIfam" id="NF003454">
    <property type="entry name" value="PRK05035.1"/>
    <property type="match status" value="1"/>
</dbReference>
<comment type="function">
    <text evidence="8">Part of a membrane-bound complex that couples electron transfer with translocation of ions across the membrane.</text>
</comment>
<dbReference type="HAMAP" id="MF_00461">
    <property type="entry name" value="RsxC_RnfC"/>
    <property type="match status" value="1"/>
</dbReference>
<evidence type="ECO:0000259" key="9">
    <source>
        <dbReference type="PROSITE" id="PS51379"/>
    </source>
</evidence>
<feature type="binding site" evidence="8">
    <location>
        <position position="402"/>
    </location>
    <ligand>
        <name>[4Fe-4S] cluster</name>
        <dbReference type="ChEBI" id="CHEBI:49883"/>
        <label>2</label>
    </ligand>
</feature>
<dbReference type="STRING" id="214095.RU97_GL002233"/>
<feature type="binding site" evidence="8">
    <location>
        <position position="367"/>
    </location>
    <ligand>
        <name>[4Fe-4S] cluster</name>
        <dbReference type="ChEBI" id="CHEBI:49883"/>
        <label>2</label>
    </ligand>
</feature>
<comment type="subunit">
    <text evidence="8">The complex is composed of six subunits: RnfA, RnfB, RnfC, RnfD, RnfE and RnfG.</text>
</comment>
<dbReference type="GO" id="GO:0022900">
    <property type="term" value="P:electron transport chain"/>
    <property type="evidence" value="ECO:0007669"/>
    <property type="project" value="UniProtKB-UniRule"/>
</dbReference>
<dbReference type="PANTHER" id="PTHR43034:SF2">
    <property type="entry name" value="ION-TRANSLOCATING OXIDOREDUCTASE COMPLEX SUBUNIT C"/>
    <property type="match status" value="1"/>
</dbReference>
<comment type="cofactor">
    <cofactor evidence="8">
        <name>[4Fe-4S] cluster</name>
        <dbReference type="ChEBI" id="CHEBI:49883"/>
    </cofactor>
    <text evidence="8">Binds 2 [4Fe-4S] clusters per subunit.</text>
</comment>
<keyword evidence="2 8" id="KW-0004">4Fe-4S</keyword>
<feature type="binding site" evidence="8">
    <location>
        <position position="360"/>
    </location>
    <ligand>
        <name>[4Fe-4S] cluster</name>
        <dbReference type="ChEBI" id="CHEBI:49883"/>
        <label>1</label>
    </ligand>
</feature>
<dbReference type="Pfam" id="PF10531">
    <property type="entry name" value="SLBB"/>
    <property type="match status" value="1"/>
</dbReference>
<keyword evidence="5 8" id="KW-0249">Electron transport</keyword>
<proteinExistence type="inferred from homology"/>
<dbReference type="EC" id="7.-.-.-" evidence="8"/>
<dbReference type="InterPro" id="IPR019554">
    <property type="entry name" value="Soluble_ligand-bd"/>
</dbReference>
<feature type="binding site" evidence="8">
    <location>
        <position position="396"/>
    </location>
    <ligand>
        <name>[4Fe-4S] cluster</name>
        <dbReference type="ChEBI" id="CHEBI:49883"/>
        <label>2</label>
    </ligand>
</feature>
<comment type="subcellular location">
    <subcellularLocation>
        <location evidence="8">Cell membrane</location>
        <topology evidence="8">Peripheral membrane protein</topology>
    </subcellularLocation>
</comment>
<dbReference type="RefSeq" id="WP_067393695.1">
    <property type="nucleotide sequence ID" value="NZ_JXKH01000005.1"/>
</dbReference>
<evidence type="ECO:0000256" key="5">
    <source>
        <dbReference type="ARBA" id="ARBA00022982"/>
    </source>
</evidence>
<feature type="binding site" evidence="8">
    <location>
        <position position="399"/>
    </location>
    <ligand>
        <name>[4Fe-4S] cluster</name>
        <dbReference type="ChEBI" id="CHEBI:49883"/>
        <label>2</label>
    </ligand>
</feature>
<accession>A0A1L8REF2</accession>
<comment type="caution">
    <text evidence="10">The sequence shown here is derived from an EMBL/GenBank/DDBJ whole genome shotgun (WGS) entry which is preliminary data.</text>
</comment>
<name>A0A1L8REF2_9ENTE</name>
<keyword evidence="11" id="KW-1185">Reference proteome</keyword>
<keyword evidence="8" id="KW-1003">Cell membrane</keyword>
<dbReference type="SUPFAM" id="SSF142019">
    <property type="entry name" value="Nqo1 FMN-binding domain-like"/>
    <property type="match status" value="1"/>
</dbReference>
<keyword evidence="8" id="KW-0472">Membrane</keyword>
<comment type="similarity">
    <text evidence="8">Belongs to the 4Fe4S bacterial-type ferredoxin family. RnfC subfamily.</text>
</comment>
<protein>
    <recommendedName>
        <fullName evidence="8">Ion-translocating oxidoreductase complex subunit C</fullName>
        <ecNumber evidence="8">7.-.-.-</ecNumber>
    </recommendedName>
    <alternativeName>
        <fullName evidence="8">Rnf electron transport complex subunit C</fullName>
    </alternativeName>
</protein>
<dbReference type="Pfam" id="PF13375">
    <property type="entry name" value="RnfC_N"/>
    <property type="match status" value="1"/>
</dbReference>
<evidence type="ECO:0000256" key="4">
    <source>
        <dbReference type="ARBA" id="ARBA00022737"/>
    </source>
</evidence>
<dbReference type="SUPFAM" id="SSF46548">
    <property type="entry name" value="alpha-helical ferredoxin"/>
    <property type="match status" value="1"/>
</dbReference>
<dbReference type="InterPro" id="IPR011538">
    <property type="entry name" value="Nuo51_FMN-bd"/>
</dbReference>
<evidence type="ECO:0000256" key="2">
    <source>
        <dbReference type="ARBA" id="ARBA00022485"/>
    </source>
</evidence>
<feature type="domain" description="4Fe-4S ferredoxin-type" evidence="9">
    <location>
        <begin position="348"/>
        <end position="368"/>
    </location>
</feature>
<dbReference type="PROSITE" id="PS00198">
    <property type="entry name" value="4FE4S_FER_1"/>
    <property type="match status" value="1"/>
</dbReference>
<keyword evidence="3 8" id="KW-0479">Metal-binding</keyword>
<gene>
    <name evidence="8" type="primary">rnfC</name>
    <name evidence="10" type="ORF">RU97_GL002233</name>
</gene>
<dbReference type="NCBIfam" id="TIGR01945">
    <property type="entry name" value="rnfC"/>
    <property type="match status" value="1"/>
</dbReference>
<feature type="binding site" evidence="8">
    <location>
        <position position="363"/>
    </location>
    <ligand>
        <name>[4Fe-4S] cluster</name>
        <dbReference type="ChEBI" id="CHEBI:49883"/>
        <label>1</label>
    </ligand>
</feature>
<evidence type="ECO:0000256" key="1">
    <source>
        <dbReference type="ARBA" id="ARBA00022448"/>
    </source>
</evidence>
<dbReference type="Pfam" id="PF01512">
    <property type="entry name" value="Complex1_51K"/>
    <property type="match status" value="1"/>
</dbReference>
<dbReference type="GO" id="GO:0009055">
    <property type="term" value="F:electron transfer activity"/>
    <property type="evidence" value="ECO:0007669"/>
    <property type="project" value="InterPro"/>
</dbReference>
<reference evidence="10 11" key="1">
    <citation type="submission" date="2014-12" db="EMBL/GenBank/DDBJ databases">
        <title>Draft genome sequences of 29 type strains of Enterococci.</title>
        <authorList>
            <person name="Zhong Z."/>
            <person name="Sun Z."/>
            <person name="Liu W."/>
            <person name="Zhang W."/>
            <person name="Zhang H."/>
        </authorList>
    </citation>
    <scope>NUCLEOTIDE SEQUENCE [LARGE SCALE GENOMIC DNA]</scope>
    <source>
        <strain evidence="10 11">DSM 17029</strain>
    </source>
</reference>
<dbReference type="Gene3D" id="3.10.20.600">
    <property type="match status" value="1"/>
</dbReference>
<evidence type="ECO:0000256" key="8">
    <source>
        <dbReference type="HAMAP-Rule" id="MF_00461"/>
    </source>
</evidence>
<organism evidence="10 11">
    <name type="scientific">Enterococcus canis</name>
    <dbReference type="NCBI Taxonomy" id="214095"/>
    <lineage>
        <taxon>Bacteria</taxon>
        <taxon>Bacillati</taxon>
        <taxon>Bacillota</taxon>
        <taxon>Bacilli</taxon>
        <taxon>Lactobacillales</taxon>
        <taxon>Enterococcaceae</taxon>
        <taxon>Enterococcus</taxon>
    </lineage>
</organism>
<evidence type="ECO:0000256" key="3">
    <source>
        <dbReference type="ARBA" id="ARBA00022723"/>
    </source>
</evidence>
<sequence length="433" mass="46321">MKKKFSGGIQLAPSTEELKKLFKAPLELTRIEPDYVVIPVSQHIGAPNEVLVAVGDQVAEGQLIARNSAAVSGYVHASISGIVTAIKEVPGLGEQQLAIRIQRGPAEEVRLSEMSPLETVRHAGIVGMGGATFPTHVKLDPDPEITVHTVVLNGAECEPFLLSDNLLMIRESEKIIRGGRIMQELLGAKRILVGIEADKPQAIAAMAQAAAPFPDIEVVTLPTIYPQGGEKEILESLLGVESPMHDRTIATGAFSTNVATSKAVADAVDERRPLTRRYVTVTGDVMTPKIVEFPLGTTAEQLIDFCGGFNGAPSRILNGGPMMGKTLPNLEVPLTKGSNGLVVLNHAHDGKTEESPCIRCNRCVTVCPIRLEPHHIDLAYRSGNYARVAQLLAEECINCGCCTYVCPARRNLAANIVAAGNKVATIKEELAND</sequence>
<dbReference type="InterPro" id="IPR017900">
    <property type="entry name" value="4Fe4S_Fe_S_CS"/>
</dbReference>
<feature type="domain" description="4Fe-4S ferredoxin-type" evidence="9">
    <location>
        <begin position="387"/>
        <end position="417"/>
    </location>
</feature>
<dbReference type="GO" id="GO:0051539">
    <property type="term" value="F:4 iron, 4 sulfur cluster binding"/>
    <property type="evidence" value="ECO:0007669"/>
    <property type="project" value="UniProtKB-KW"/>
</dbReference>
<keyword evidence="1 8" id="KW-0813">Transport</keyword>
<feature type="binding site" evidence="8">
    <location>
        <position position="357"/>
    </location>
    <ligand>
        <name>[4Fe-4S] cluster</name>
        <dbReference type="ChEBI" id="CHEBI:49883"/>
        <label>1</label>
    </ligand>
</feature>
<dbReference type="Gene3D" id="3.30.70.20">
    <property type="match status" value="1"/>
</dbReference>
<dbReference type="Proteomes" id="UP000181884">
    <property type="component" value="Unassembled WGS sequence"/>
</dbReference>
<evidence type="ECO:0000313" key="11">
    <source>
        <dbReference type="Proteomes" id="UP000181884"/>
    </source>
</evidence>
<keyword evidence="8" id="KW-1278">Translocase</keyword>
<dbReference type="PANTHER" id="PTHR43034">
    <property type="entry name" value="ION-TRANSLOCATING OXIDOREDUCTASE COMPLEX SUBUNIT C"/>
    <property type="match status" value="1"/>
</dbReference>
<dbReference type="PROSITE" id="PS51379">
    <property type="entry name" value="4FE4S_FER_2"/>
    <property type="match status" value="2"/>
</dbReference>
<feature type="binding site" evidence="8">
    <location>
        <position position="406"/>
    </location>
    <ligand>
        <name>[4Fe-4S] cluster</name>
        <dbReference type="ChEBI" id="CHEBI:49883"/>
        <label>1</label>
    </ligand>
</feature>
<keyword evidence="4 8" id="KW-0677">Repeat</keyword>
<dbReference type="Gene3D" id="3.40.50.11540">
    <property type="entry name" value="NADH-ubiquinone oxidoreductase 51kDa subunit"/>
    <property type="match status" value="1"/>
</dbReference>
<dbReference type="EMBL" id="JXKH01000005">
    <property type="protein sequence ID" value="OJG18160.1"/>
    <property type="molecule type" value="Genomic_DNA"/>
</dbReference>
<evidence type="ECO:0000256" key="7">
    <source>
        <dbReference type="ARBA" id="ARBA00023014"/>
    </source>
</evidence>
<evidence type="ECO:0000256" key="6">
    <source>
        <dbReference type="ARBA" id="ARBA00023004"/>
    </source>
</evidence>
<dbReference type="InterPro" id="IPR037225">
    <property type="entry name" value="Nuo51_FMN-bd_sf"/>
</dbReference>